<dbReference type="GO" id="GO:0006869">
    <property type="term" value="P:lipid transport"/>
    <property type="evidence" value="ECO:0007669"/>
    <property type="project" value="UniProtKB-KW"/>
</dbReference>
<dbReference type="PANTHER" id="PTHR16166">
    <property type="entry name" value="VACUOLAR PROTEIN SORTING-ASSOCIATED PROTEIN VPS13"/>
    <property type="match status" value="1"/>
</dbReference>
<feature type="region of interest" description="Disordered" evidence="4">
    <location>
        <begin position="1435"/>
        <end position="1454"/>
    </location>
</feature>
<evidence type="ECO:0000256" key="1">
    <source>
        <dbReference type="ARBA" id="ARBA00006545"/>
    </source>
</evidence>
<keyword evidence="7" id="KW-1185">Reference proteome</keyword>
<dbReference type="OMA" id="FNWHFIL"/>
<dbReference type="InterPro" id="IPR009543">
    <property type="entry name" value="VPS13_VAB"/>
</dbReference>
<dbReference type="InterPro" id="IPR026854">
    <property type="entry name" value="VPS13_N"/>
</dbReference>
<feature type="compositionally biased region" description="Polar residues" evidence="4">
    <location>
        <begin position="1131"/>
        <end position="1141"/>
    </location>
</feature>
<evidence type="ECO:0000256" key="2">
    <source>
        <dbReference type="ARBA" id="ARBA00022448"/>
    </source>
</evidence>
<dbReference type="SUPFAM" id="SSF46934">
    <property type="entry name" value="UBA-like"/>
    <property type="match status" value="1"/>
</dbReference>
<dbReference type="OrthoDB" id="272810at2759"/>
<evidence type="ECO:0000313" key="7">
    <source>
        <dbReference type="Proteomes" id="UP000198287"/>
    </source>
</evidence>
<proteinExistence type="inferred from homology"/>
<feature type="region of interest" description="Disordered" evidence="4">
    <location>
        <begin position="1765"/>
        <end position="1803"/>
    </location>
</feature>
<dbReference type="Gene3D" id="1.10.8.10">
    <property type="entry name" value="DNA helicase RuvA subunit, C-terminal domain"/>
    <property type="match status" value="1"/>
</dbReference>
<feature type="domain" description="UBA" evidence="5">
    <location>
        <begin position="1713"/>
        <end position="1761"/>
    </location>
</feature>
<evidence type="ECO:0000259" key="5">
    <source>
        <dbReference type="PROSITE" id="PS50030"/>
    </source>
</evidence>
<feature type="compositionally biased region" description="Low complexity" evidence="4">
    <location>
        <begin position="1782"/>
        <end position="1796"/>
    </location>
</feature>
<evidence type="ECO:0000313" key="6">
    <source>
        <dbReference type="EMBL" id="OXA58191.1"/>
    </source>
</evidence>
<evidence type="ECO:0000256" key="4">
    <source>
        <dbReference type="SAM" id="MobiDB-lite"/>
    </source>
</evidence>
<dbReference type="EMBL" id="LNIX01000003">
    <property type="protein sequence ID" value="OXA58191.1"/>
    <property type="molecule type" value="Genomic_DNA"/>
</dbReference>
<feature type="compositionally biased region" description="Basic and acidic residues" evidence="4">
    <location>
        <begin position="1765"/>
        <end position="1779"/>
    </location>
</feature>
<gene>
    <name evidence="6" type="ORF">Fcan01_06998</name>
</gene>
<sequence length="3430" mass="385144">MWETFISWYINNYLGHYVENLNSQQLSLALSKGELELENVPLKKNIFRSWGLPVDVKSGVVGRIKIEFNILKYFRNEPVLISIEDVCLVAGPVNLAELDPLEEEALAHESKMSALDAHEGRWKAQFDLQQQTNNSSYYSSLYVSSMRIGASIVTKVVENLQLNVTNVHIRFEYENEKSNHTVAFGVTLQGLNVQSCDPKWNPLSSSSTNVSDSSFKTLRMSNLGIYCDTKAERLSDFKLEELKIAMCKPLSSHIYVLSPVSAEARVAKNNSTLPLASLSKPRFDVHLSLEKVPLQLSDSQYTHTFRLYKSLRKLDRNCRLRHYRPFSNVKENIKEWWLYASQAVLSLRGFRRRKKLKTWDEMLHRARDNRDYVHAYQGHLTEEVLSSEATKLKDRMELELHYDDIVQLRQVAMQRIEQMNKAPEVSGKSQPVVEPNMTTTSAPNSTNDPGQGIQEIHGVTPTEEQQEGVKAASSGVLAWFFPSWGYYTQATDQPDSLTNVNSQLLHGVSSSSLADRSMSETDFDEAILGEMRAFGQDALLARFNFTLNEGSVLLNKNKGPFLDLNFGGVSLELSLKPRSGSHKLQMRLSSLMLKDATTNSCILAPHSVDPLSYLANVSADPLFNLVYEMKPHKKAGHRVTVSTKPMDLVLYPTTWDEVGRFFSVKDEEDYLEIPYNGYEAMKQKTKEELQVYWDRLVHSRISKSSGDDGRSSWEIYMDIFAPQITIYGYATKEDGNKKTETISRTTPQDQPTSQESAVIIDLGRFKFTNLHIDDKIVLPPDDNKEYEEWSDDDDENEEFLTPCSSPVPERLVIEDSSLLTSPRHSVSETGESIVYQNQTEGIESFGGSLDKIHAIFYKKYSLEITDVQVIVFDGKSGKKTSWKTTHFKGTSMMHLVDRFSINLQLERRLVYSEDPLWPALTLMGTLPKLTFHLNEVKMLTLRSVLSAFSTKLQNPRQDSSDISFFSGSQLNLADTERPDFRLSETLMTRNPYKSFGNLFVAEFAIHNVSVDLQSEDIRGPVIKVKALHLKLAKTRKHRAKEDATCELKSRCQDYFSVEGRLGSLEIQDTSLYYGLYPVKFAFQGDQALDFDYELNGSDGKFRLNMSSIVVVHTNRFYTEFMSLWNSLFGQPPSSAQQGHQSNDNDDRLSPPAEPGYNNTRVMLDIQAGAPVILLPYSSTSEKMLVADLGHLSVRNKFVEDIEGLVINYIIVDLIEMDLYSGELSPRVGAALDNRKQWNLHRGWSVIKTQDSSSFLRQQCQLNLKVGRVFEGNLGDSVAATRVEGVLSTLHCTIDHEKYKLIRGLLAHNIGENIGSPEEEPTVMNYQQGTSNSKPHHIGTHRQGESPTKVDLNIQLDLINVTLEVVKHPGDKLGRVEFIKSKFTFQSNNDGSKDVDLASQEIVICDSRFEDIDNAREAENVNIFTNILQQSVTFPISSSSKQQPESSSSHNPTIHGSAEVPLQAEIHYRMTQRGSNVTIILNNMRLMVILDWWMEVRDFLGQEIPQPPEITAIWEEHLERTKNAHHLLERSRVVSNPVTVSTGIVTRRAPVLDLPDSVFELKINISNCELVAVEKASVWDTNALILKASAALGYRPHLERPICCNILQCELFSCILGLESETALSILDPTNIQLDIVRQTEAESKGILDATLSLANSGKILKIQSPNLNLRLSYYDMKMFLRLMDKFSKDAQVHFLKSSSFEIETSPLASPTNIMDDLSFQSFATFEIDQLVLMGFTIDEAIQALEETHGCLEDAVFFLTSTAGRPDKKIKSQSDRKTSRDNSLSAKSLASSEAPSLPHEKETAGGSMSAIQGIEVKCSCLSLCVIDDCKDSDVPVLEISVQQLELYQNYLDNLTSADCVLSGDYYNRALSGWEPFLEPWKCNVKWKKNLLGQLDDYSPSCEFPSRAPEFEIMVSSRVTMELNVTSSLLNLYKIVSSNWTEDYHLVKNDKRRAPFIPFALKNETGSRLWFCTSISNNEEVFRQQQKATTGCSSGTTSWTEVAHGAVQTFSFEGRGKLRHRNTHQLKTHQLSIRVDGWNEISVSVDRVGTYFRVAKPETSLRRYGGYMELPPTRLVLEVGLQGSAQKIVTIRSALMIKNSLPNPVELKLENTIVYPSFERAQTGGSMVVQVRPGASYPVPLHSVWAHMWIRPVIPDNPPRTYLYCTKALLVGSSQEGLRECRPMSPEDQSQSYRFCAAVKRNEFPADSDDIIPKNSLPSIVQLMSMSNRANFITLLSPFKLVNLLPHEISYEIKRQNIHGRIPPGKHDSMSNVDTSEPIEIHYQIDNFAQVMIVSVNPKSNTLIQRIKIQDALKRTLMLTIKILKEDGGVLSVQLSCPSWIVNKSGLPLVCKQDGISGEAAGQFQEHEVGRMVTPLMMSFADQDGSESLIFRVGTGLHKDSKPFWCRSILCQNGLRVRKLVVAHCNNTPQSVYMVGVEIKNGTGRYQDTKLVIVSPRFVVDNRSTYKIQISQRAFATSFFDAKAEKTHLTLPAGSNLPFHWPRLDKEQLLCVRLKDVAGSSWSGGFPVDNVDSFHINIRDADGNCYFLRVEIVIQGPSYFLIFSDTTQLPPPFRIDNFSKVPLIFHQTCLGEERLKITARPESSLPYALDEPTQLAHLTIAAPGGTSVVVNMDDLRYMSHLTYENFFYIGFTATFPVDGSIGRSGMESLELVLDVEGVNVILTKKEQGKRSQLWRVSAEGLIEHEGSSPPRDLTRPQKEGTMLVLDISGSAPLPTQCVPLQLRKPDRRRISTQHWEFTSDGKMKCKMYENLYVQAKDGFGGTNAVGSWQLWSEVVLGPSQPVCYIRTESGIPAEQAIARQKLRAGSGILSLGIETDGPTRVLRIIDVEHPPRRQLLHHTFEENDYNTTPKYRVKVELPAGVGISVVACNPREELLYGRFSGFALEWTDTKNSQILKASVMNLQVDNQLLESEKSAVIYIPSGSPSETIDDFSLYHQQPALCLYWESMKSNLNARVFKVWELMVKPISLIIEERLLLKLCMWWGFGQQVKNLDMLQQSDFEVQKALTSTASTNTRRYYFAILKLIFNQVKLSVLTTSKLPVQLAALKRRLGLTLIRFEDAIVDFDSFEKHHPFETFEFLCALVVKHYRDELVSQAGIILGSTDILGNPLGFVNDVSEGVSLMIYEGSVGALVKNVAHGLSNSAAKVTGTLGEGLGKTILDDRHEEERRRIKEDHAGSSGEYLYAGLKGFGHGLIGGVTSVVSQSYEGVANEGFAGLFTGLTKGLVGTITKPAVGVLDLATGAASAIRDSSKTSSRMIPHRLRPTRVAIGNGGLLPVYSEVSSRGQELLFDLNDKNFNELYIACETLKSGPNQDLRIMISSEAITVFRPNKGNPVLLKVHLSELIECQMAHSAKEKTPYIELVRILPDVQAPGRPQVICENEQVAKRVVQQVNYAKALYEETRHSQIVVNENDE</sequence>
<dbReference type="InterPro" id="IPR015940">
    <property type="entry name" value="UBA"/>
</dbReference>
<accession>A0A226EN20</accession>
<dbReference type="CDD" id="cd23453">
    <property type="entry name" value="beta-trefoil_Ricin_VPS13D"/>
    <property type="match status" value="1"/>
</dbReference>
<dbReference type="InterPro" id="IPR056747">
    <property type="entry name" value="VPS13-like_M"/>
</dbReference>
<dbReference type="InterPro" id="IPR026847">
    <property type="entry name" value="VPS13"/>
</dbReference>
<comment type="caution">
    <text evidence="6">The sequence shown here is derived from an EMBL/GenBank/DDBJ whole genome shotgun (WGS) entry which is preliminary data.</text>
</comment>
<dbReference type="GO" id="GO:0045053">
    <property type="term" value="P:protein retention in Golgi apparatus"/>
    <property type="evidence" value="ECO:0007669"/>
    <property type="project" value="TreeGrafter"/>
</dbReference>
<dbReference type="GO" id="GO:0006623">
    <property type="term" value="P:protein targeting to vacuole"/>
    <property type="evidence" value="ECO:0007669"/>
    <property type="project" value="TreeGrafter"/>
</dbReference>
<dbReference type="STRING" id="158441.A0A226EN20"/>
<dbReference type="Proteomes" id="UP000198287">
    <property type="component" value="Unassembled WGS sequence"/>
</dbReference>
<dbReference type="GO" id="GO:0007005">
    <property type="term" value="P:mitochondrion organization"/>
    <property type="evidence" value="ECO:0007669"/>
    <property type="project" value="TreeGrafter"/>
</dbReference>
<dbReference type="Pfam" id="PF12624">
    <property type="entry name" value="VPS13_N"/>
    <property type="match status" value="1"/>
</dbReference>
<dbReference type="Pfam" id="PF25036">
    <property type="entry name" value="VPS13_VAB"/>
    <property type="match status" value="1"/>
</dbReference>
<organism evidence="6 7">
    <name type="scientific">Folsomia candida</name>
    <name type="common">Springtail</name>
    <dbReference type="NCBI Taxonomy" id="158441"/>
    <lineage>
        <taxon>Eukaryota</taxon>
        <taxon>Metazoa</taxon>
        <taxon>Ecdysozoa</taxon>
        <taxon>Arthropoda</taxon>
        <taxon>Hexapoda</taxon>
        <taxon>Collembola</taxon>
        <taxon>Entomobryomorpha</taxon>
        <taxon>Isotomoidea</taxon>
        <taxon>Isotomidae</taxon>
        <taxon>Proisotominae</taxon>
        <taxon>Folsomia</taxon>
    </lineage>
</organism>
<protein>
    <submittedName>
        <fullName evidence="6">Vacuolar protein sorting-associated protein 13D</fullName>
    </submittedName>
</protein>
<name>A0A226EN20_FOLCA</name>
<comment type="similarity">
    <text evidence="1">Belongs to the VPS13 family.</text>
</comment>
<feature type="compositionally biased region" description="Low complexity" evidence="4">
    <location>
        <begin position="1436"/>
        <end position="1448"/>
    </location>
</feature>
<dbReference type="PROSITE" id="PS50030">
    <property type="entry name" value="UBA"/>
    <property type="match status" value="1"/>
</dbReference>
<dbReference type="PANTHER" id="PTHR16166:SF141">
    <property type="entry name" value="INTERMEMBRANE LIPID TRANSFER PROTEIN VPS13D"/>
    <property type="match status" value="1"/>
</dbReference>
<reference evidence="6 7" key="1">
    <citation type="submission" date="2015-12" db="EMBL/GenBank/DDBJ databases">
        <title>The genome of Folsomia candida.</title>
        <authorList>
            <person name="Faddeeva A."/>
            <person name="Derks M.F."/>
            <person name="Anvar Y."/>
            <person name="Smit S."/>
            <person name="Van Straalen N."/>
            <person name="Roelofs D."/>
        </authorList>
    </citation>
    <scope>NUCLEOTIDE SEQUENCE [LARGE SCALE GENOMIC DNA]</scope>
    <source>
        <strain evidence="6 7">VU population</strain>
        <tissue evidence="6">Whole body</tissue>
    </source>
</reference>
<keyword evidence="2" id="KW-0813">Transport</keyword>
<dbReference type="CDD" id="cd14270">
    <property type="entry name" value="UBA"/>
    <property type="match status" value="1"/>
</dbReference>
<dbReference type="InterPro" id="IPR009060">
    <property type="entry name" value="UBA-like_sf"/>
</dbReference>
<dbReference type="Pfam" id="PF25033">
    <property type="entry name" value="VPS13_M"/>
    <property type="match status" value="1"/>
</dbReference>
<keyword evidence="3" id="KW-0445">Lipid transport</keyword>
<evidence type="ECO:0000256" key="3">
    <source>
        <dbReference type="ARBA" id="ARBA00023055"/>
    </source>
</evidence>
<feature type="region of interest" description="Disordered" evidence="4">
    <location>
        <begin position="1131"/>
        <end position="1153"/>
    </location>
</feature>